<feature type="domain" description="DNA/RNA non-specific endonuclease/pyrophosphatase/phosphodiesterase" evidence="3">
    <location>
        <begin position="659"/>
        <end position="877"/>
    </location>
</feature>
<evidence type="ECO:0000256" key="1">
    <source>
        <dbReference type="SAM" id="SignalP"/>
    </source>
</evidence>
<gene>
    <name evidence="4" type="ORF">MMEN_LOCUS13001</name>
</gene>
<evidence type="ECO:0000259" key="2">
    <source>
        <dbReference type="SMART" id="SM00477"/>
    </source>
</evidence>
<feature type="domain" description="DNA/RNA non-specific endonuclease/pyrophosphatase/phosphodiesterase" evidence="3">
    <location>
        <begin position="57"/>
        <end position="275"/>
    </location>
</feature>
<evidence type="ECO:0000259" key="3">
    <source>
        <dbReference type="SMART" id="SM00892"/>
    </source>
</evidence>
<keyword evidence="1" id="KW-0732">Signal</keyword>
<feature type="signal peptide" evidence="1">
    <location>
        <begin position="1"/>
        <end position="21"/>
    </location>
</feature>
<dbReference type="EMBL" id="CAJRST010014446">
    <property type="protein sequence ID" value="CAG5929384.1"/>
    <property type="molecule type" value="Genomic_DNA"/>
</dbReference>
<dbReference type="InterPro" id="IPR039015">
    <property type="entry name" value="ENDOD1"/>
</dbReference>
<evidence type="ECO:0000313" key="5">
    <source>
        <dbReference type="Proteomes" id="UP000677803"/>
    </source>
</evidence>
<accession>A0A8S4BAZ7</accession>
<dbReference type="PANTHER" id="PTHR21472">
    <property type="entry name" value="ENDONUCLEASE DOMAIN-CONTAINING 1 PROTEIN ENDOD1"/>
    <property type="match status" value="1"/>
</dbReference>
<dbReference type="GO" id="GO:0016787">
    <property type="term" value="F:hydrolase activity"/>
    <property type="evidence" value="ECO:0007669"/>
    <property type="project" value="InterPro"/>
</dbReference>
<keyword evidence="5" id="KW-1185">Reference proteome</keyword>
<proteinExistence type="predicted"/>
<dbReference type="PANTHER" id="PTHR21472:SF20">
    <property type="entry name" value="ENDONUCLEASE DOMAIN-CONTAINING 1 PROTEIN-LIKE"/>
    <property type="match status" value="1"/>
</dbReference>
<dbReference type="InterPro" id="IPR001604">
    <property type="entry name" value="Endo_G_ENPP1-like_dom"/>
</dbReference>
<comment type="caution">
    <text evidence="4">The sequence shown here is derived from an EMBL/GenBank/DDBJ whole genome shotgun (WGS) entry which is preliminary data.</text>
</comment>
<sequence>MHLFSTCILFSLLMVSHLVSAAVSHSFKDCSHFFYMQTPPTGIRGESLKRICQKYGDKLRYATLYDSRSHLPLYSAYIFKKSDGKKRMDTPWMYEPQLVSDDESGNMRALPLSQDTPPLIEDSQAVLEDYIDAVEYRRGPLNPDQHQAEPDDKSSTYTLTNVVPLITEFLDTSWNPYLDVIRRRLNNFCHGKSFIVTGVTTSGATIQRNNRDCLTIPRHLWLAYCCPRFDRNSPYEVRFMFPSYGGYALNEKTGNSVVEVPLKTLESFLKSQADIDSDMIIFYKSCMSENTFKKKRSSLTSVELKKQRVEKELSPDCRVFLYKGTPPTGLEHHSVQYICQLYNKKPRYVTLYSTVDHIPIYSAYIFKRSNGEKCVDVPWMYEPQLSTASDRDEMQPFPHGYIHRNFEDAQAILDDYTNAINYERGTLNPDEHQENPDDKASTYTLTNVVPMIHEVYNGVWNQQEHIIRKRLNNYCRGTAYIVTGITTSGKMIRRENMNRIAVPAYLWSAYCCVDYDHNTPYHERYKFPSFAHYGLNEDENNNVVEISVQKLKEFLKKTAFVNQNFEIFVGDCVPPGVVSASRSSKGYEDTKVSCSDANHAVLLTAVTAVLTCALLQGVQAGVVGDFNHVERCKDFLYMGTPPRGYFSNSFKKICQRYEDKPCYVTLYDPHKRIPIYSAYTFKKSDGEKKVDFPWMFEPQLASEKSSSNMDSFPQSSSMHMNFEDSQAVLEDYADVVQYERGQLNPDEHQADPLDKASTYSLTNVVPQVREFNLGPWAEHQDRIRKRLNNYCRGKAFVVTGVTTSGHTIRRNNLDRVAVPEYMWSAYCCTEFDQNAPYFVRYKFPVFGSYGLNDRINNHMVEVPLKNLEKFLKGRMNVDKNFQIFYNDCVPDN</sequence>
<dbReference type="InterPro" id="IPR044929">
    <property type="entry name" value="DNA/RNA_non-sp_Endonuclease_sf"/>
</dbReference>
<dbReference type="Proteomes" id="UP000677803">
    <property type="component" value="Unassembled WGS sequence"/>
</dbReference>
<dbReference type="GO" id="GO:0046872">
    <property type="term" value="F:metal ion binding"/>
    <property type="evidence" value="ECO:0007669"/>
    <property type="project" value="InterPro"/>
</dbReference>
<dbReference type="OrthoDB" id="8572289at2759"/>
<name>A0A8S4BAZ7_9TELE</name>
<dbReference type="Gene3D" id="3.40.570.10">
    <property type="entry name" value="Extracellular Endonuclease, subunit A"/>
    <property type="match status" value="3"/>
</dbReference>
<organism evidence="4 5">
    <name type="scientific">Menidia menidia</name>
    <name type="common">Atlantic silverside</name>
    <dbReference type="NCBI Taxonomy" id="238744"/>
    <lineage>
        <taxon>Eukaryota</taxon>
        <taxon>Metazoa</taxon>
        <taxon>Chordata</taxon>
        <taxon>Craniata</taxon>
        <taxon>Vertebrata</taxon>
        <taxon>Euteleostomi</taxon>
        <taxon>Actinopterygii</taxon>
        <taxon>Neopterygii</taxon>
        <taxon>Teleostei</taxon>
        <taxon>Neoteleostei</taxon>
        <taxon>Acanthomorphata</taxon>
        <taxon>Ovalentaria</taxon>
        <taxon>Atherinomorphae</taxon>
        <taxon>Atheriniformes</taxon>
        <taxon>Atherinopsidae</taxon>
        <taxon>Menidiinae</taxon>
        <taxon>Menidia</taxon>
    </lineage>
</organism>
<dbReference type="SMART" id="SM00477">
    <property type="entry name" value="NUC"/>
    <property type="match status" value="1"/>
</dbReference>
<dbReference type="AlphaFoldDB" id="A0A8S4BAZ7"/>
<dbReference type="SUPFAM" id="SSF54060">
    <property type="entry name" value="His-Me finger endonucleases"/>
    <property type="match status" value="3"/>
</dbReference>
<dbReference type="Pfam" id="PF01223">
    <property type="entry name" value="Endonuclease_NS"/>
    <property type="match status" value="3"/>
</dbReference>
<feature type="domain" description="ENPP1-3/EXOG-like endonuclease/phosphodiesterase" evidence="2">
    <location>
        <begin position="660"/>
        <end position="891"/>
    </location>
</feature>
<dbReference type="InterPro" id="IPR020821">
    <property type="entry name" value="ENPP1-3/EXOG-like_nuc-like"/>
</dbReference>
<protein>
    <submittedName>
        <fullName evidence="4">(Atlantic silverside) hypothetical protein</fullName>
    </submittedName>
</protein>
<dbReference type="GO" id="GO:0003676">
    <property type="term" value="F:nucleic acid binding"/>
    <property type="evidence" value="ECO:0007669"/>
    <property type="project" value="InterPro"/>
</dbReference>
<dbReference type="InterPro" id="IPR044925">
    <property type="entry name" value="His-Me_finger_sf"/>
</dbReference>
<feature type="domain" description="DNA/RNA non-specific endonuclease/pyrophosphatase/phosphodiesterase" evidence="3">
    <location>
        <begin position="344"/>
        <end position="561"/>
    </location>
</feature>
<feature type="chain" id="PRO_5035811414" evidence="1">
    <location>
        <begin position="22"/>
        <end position="892"/>
    </location>
</feature>
<dbReference type="SMART" id="SM00892">
    <property type="entry name" value="Endonuclease_NS"/>
    <property type="match status" value="3"/>
</dbReference>
<reference evidence="4" key="1">
    <citation type="submission" date="2021-05" db="EMBL/GenBank/DDBJ databases">
        <authorList>
            <person name="Tigano A."/>
        </authorList>
    </citation>
    <scope>NUCLEOTIDE SEQUENCE</scope>
</reference>
<evidence type="ECO:0000313" key="4">
    <source>
        <dbReference type="EMBL" id="CAG5929384.1"/>
    </source>
</evidence>